<dbReference type="Pfam" id="PF00849">
    <property type="entry name" value="PseudoU_synth_2"/>
    <property type="match status" value="1"/>
</dbReference>
<dbReference type="AlphaFoldDB" id="A0A3B0WMY4"/>
<name>A0A3B0WMY4_9ZZZZ</name>
<dbReference type="CDD" id="cd02869">
    <property type="entry name" value="PseudoU_synth_RluA_like"/>
    <property type="match status" value="1"/>
</dbReference>
<dbReference type="Gene3D" id="3.30.2350.10">
    <property type="entry name" value="Pseudouridine synthase"/>
    <property type="match status" value="1"/>
</dbReference>
<proteinExistence type="predicted"/>
<reference evidence="2" key="1">
    <citation type="submission" date="2018-06" db="EMBL/GenBank/DDBJ databases">
        <authorList>
            <person name="Zhirakovskaya E."/>
        </authorList>
    </citation>
    <scope>NUCLEOTIDE SEQUENCE</scope>
</reference>
<evidence type="ECO:0000313" key="2">
    <source>
        <dbReference type="EMBL" id="VAW50709.1"/>
    </source>
</evidence>
<gene>
    <name evidence="2" type="ORF">MNBD_GAMMA05-2637</name>
</gene>
<evidence type="ECO:0000259" key="1">
    <source>
        <dbReference type="Pfam" id="PF00849"/>
    </source>
</evidence>
<dbReference type="InterPro" id="IPR050188">
    <property type="entry name" value="RluA_PseudoU_synthase"/>
</dbReference>
<dbReference type="GO" id="GO:0009982">
    <property type="term" value="F:pseudouridine synthase activity"/>
    <property type="evidence" value="ECO:0007669"/>
    <property type="project" value="InterPro"/>
</dbReference>
<dbReference type="SUPFAM" id="SSF55120">
    <property type="entry name" value="Pseudouridine synthase"/>
    <property type="match status" value="1"/>
</dbReference>
<protein>
    <submittedName>
        <fullName evidence="2">Pseudouridine synthase</fullName>
    </submittedName>
</protein>
<feature type="domain" description="Pseudouridine synthase RsuA/RluA-like" evidence="1">
    <location>
        <begin position="94"/>
        <end position="228"/>
    </location>
</feature>
<sequence length="271" mass="30985">MTAQKTHFEEHIDIHSSDMSALEHLARHTPLSKQKIKRAMTNGCVWLESSIGIHRLRRSKKVLPTQTILHIYYDEVIQNIAPATAVLVADEGEYSIWIKPYGVYSQGSKWGDHCTIYRWAEAHLKPERPAFIVHRLDRAASGLIIIAHSKKVAVHFANLFSKRQIEKRYRATVEGKLDELALPHQIDMKIEGKPAISRIISVEQNDKTAKVSIEIETGRKHQIRRHLSEIGHPIVGDRLYGSGQSEENLQLQSNYLKFICPVTKTKKEYSL</sequence>
<dbReference type="GO" id="GO:0001522">
    <property type="term" value="P:pseudouridine synthesis"/>
    <property type="evidence" value="ECO:0007669"/>
    <property type="project" value="InterPro"/>
</dbReference>
<dbReference type="InterPro" id="IPR020103">
    <property type="entry name" value="PsdUridine_synth_cat_dom_sf"/>
</dbReference>
<organism evidence="2">
    <name type="scientific">hydrothermal vent metagenome</name>
    <dbReference type="NCBI Taxonomy" id="652676"/>
    <lineage>
        <taxon>unclassified sequences</taxon>
        <taxon>metagenomes</taxon>
        <taxon>ecological metagenomes</taxon>
    </lineage>
</organism>
<dbReference type="EMBL" id="UOFE01000006">
    <property type="protein sequence ID" value="VAW50709.1"/>
    <property type="molecule type" value="Genomic_DNA"/>
</dbReference>
<dbReference type="PANTHER" id="PTHR21600">
    <property type="entry name" value="MITOCHONDRIAL RNA PSEUDOURIDINE SYNTHASE"/>
    <property type="match status" value="1"/>
</dbReference>
<dbReference type="InterPro" id="IPR006145">
    <property type="entry name" value="PsdUridine_synth_RsuA/RluA"/>
</dbReference>
<accession>A0A3B0WMY4</accession>
<dbReference type="GO" id="GO:0003723">
    <property type="term" value="F:RNA binding"/>
    <property type="evidence" value="ECO:0007669"/>
    <property type="project" value="InterPro"/>
</dbReference>